<feature type="region of interest" description="Disordered" evidence="1">
    <location>
        <begin position="151"/>
        <end position="182"/>
    </location>
</feature>
<protein>
    <submittedName>
        <fullName evidence="2">Uncharacterized protein</fullName>
    </submittedName>
</protein>
<reference evidence="2" key="1">
    <citation type="submission" date="2023-03" db="EMBL/GenBank/DDBJ databases">
        <title>Massive genome expansion in bonnet fungi (Mycena s.s.) driven by repeated elements and novel gene families across ecological guilds.</title>
        <authorList>
            <consortium name="Lawrence Berkeley National Laboratory"/>
            <person name="Harder C.B."/>
            <person name="Miyauchi S."/>
            <person name="Viragh M."/>
            <person name="Kuo A."/>
            <person name="Thoen E."/>
            <person name="Andreopoulos B."/>
            <person name="Lu D."/>
            <person name="Skrede I."/>
            <person name="Drula E."/>
            <person name="Henrissat B."/>
            <person name="Morin E."/>
            <person name="Kohler A."/>
            <person name="Barry K."/>
            <person name="LaButti K."/>
            <person name="Morin E."/>
            <person name="Salamov A."/>
            <person name="Lipzen A."/>
            <person name="Mereny Z."/>
            <person name="Hegedus B."/>
            <person name="Baldrian P."/>
            <person name="Stursova M."/>
            <person name="Weitz H."/>
            <person name="Taylor A."/>
            <person name="Grigoriev I.V."/>
            <person name="Nagy L.G."/>
            <person name="Martin F."/>
            <person name="Kauserud H."/>
        </authorList>
    </citation>
    <scope>NUCLEOTIDE SEQUENCE</scope>
    <source>
        <strain evidence="2">CBHHK173m</strain>
    </source>
</reference>
<feature type="region of interest" description="Disordered" evidence="1">
    <location>
        <begin position="355"/>
        <end position="375"/>
    </location>
</feature>
<evidence type="ECO:0000256" key="1">
    <source>
        <dbReference type="SAM" id="MobiDB-lite"/>
    </source>
</evidence>
<dbReference type="Proteomes" id="UP001222325">
    <property type="component" value="Unassembled WGS sequence"/>
</dbReference>
<evidence type="ECO:0000313" key="2">
    <source>
        <dbReference type="EMBL" id="KAJ7094644.1"/>
    </source>
</evidence>
<accession>A0AAD6XPX9</accession>
<feature type="compositionally biased region" description="Acidic residues" evidence="1">
    <location>
        <begin position="236"/>
        <end position="247"/>
    </location>
</feature>
<evidence type="ECO:0000313" key="3">
    <source>
        <dbReference type="Proteomes" id="UP001222325"/>
    </source>
</evidence>
<dbReference type="EMBL" id="JARJCN010000014">
    <property type="protein sequence ID" value="KAJ7094644.1"/>
    <property type="molecule type" value="Genomic_DNA"/>
</dbReference>
<sequence>MSGRIQSLPGSARRRTLCTEDARDIIPQLPFFTPKEQSPSRSHVTRRPATSPMSINVQLADSGPRIRPLPRIPPSPKSAPPVPRADVSRAPTLRPLPSLPESDACTISVTPATPLPPPSPSSLGSSTHLTPPGRAGLSRFSSLSLKLQISPDALNSTPSSPLSPTIPEPPSPTTAQRKRMRKLRRHLGESVQFAQVYNTPRRDKFIAMEGWEEDGMTAGQVPHLDDTNSDSASSDGDGDGDDDDDSADYVWEMLTPAIASDPSTPVKKWVREIGKRRLTEDNFHKVLNDLRALHIDLPEGYSTLTFIYVGSAQRDVSTEVVLVTTPKEKRLFRFIAQAKHKREFRGQAVWTATQQDGRQSTAPVCARSAPGRTPE</sequence>
<feature type="compositionally biased region" description="Low complexity" evidence="1">
    <location>
        <begin position="121"/>
        <end position="132"/>
    </location>
</feature>
<comment type="caution">
    <text evidence="2">The sequence shown here is derived from an EMBL/GenBank/DDBJ whole genome shotgun (WGS) entry which is preliminary data.</text>
</comment>
<feature type="region of interest" description="Disordered" evidence="1">
    <location>
        <begin position="1"/>
        <end position="137"/>
    </location>
</feature>
<organism evidence="2 3">
    <name type="scientific">Mycena belliarum</name>
    <dbReference type="NCBI Taxonomy" id="1033014"/>
    <lineage>
        <taxon>Eukaryota</taxon>
        <taxon>Fungi</taxon>
        <taxon>Dikarya</taxon>
        <taxon>Basidiomycota</taxon>
        <taxon>Agaricomycotina</taxon>
        <taxon>Agaricomycetes</taxon>
        <taxon>Agaricomycetidae</taxon>
        <taxon>Agaricales</taxon>
        <taxon>Marasmiineae</taxon>
        <taxon>Mycenaceae</taxon>
        <taxon>Mycena</taxon>
    </lineage>
</organism>
<dbReference type="AlphaFoldDB" id="A0AAD6XPX9"/>
<name>A0AAD6XPX9_9AGAR</name>
<gene>
    <name evidence="2" type="ORF">B0H15DRAFT_969781</name>
</gene>
<feature type="region of interest" description="Disordered" evidence="1">
    <location>
        <begin position="212"/>
        <end position="247"/>
    </location>
</feature>
<proteinExistence type="predicted"/>
<feature type="compositionally biased region" description="Pro residues" evidence="1">
    <location>
        <begin position="70"/>
        <end position="83"/>
    </location>
</feature>
<keyword evidence="3" id="KW-1185">Reference proteome</keyword>